<comment type="cofactor">
    <cofactor evidence="6">
        <name>Zn(2+)</name>
        <dbReference type="ChEBI" id="CHEBI:29105"/>
    </cofactor>
    <text evidence="6">Binds 1 zinc ion.</text>
</comment>
<evidence type="ECO:0000256" key="4">
    <source>
        <dbReference type="ARBA" id="ARBA00022833"/>
    </source>
</evidence>
<dbReference type="InterPro" id="IPR004438">
    <property type="entry name" value="Peptidase_M3B"/>
</dbReference>
<dbReference type="GO" id="GO:0046872">
    <property type="term" value="F:metal ion binding"/>
    <property type="evidence" value="ECO:0007669"/>
    <property type="project" value="UniProtKB-UniRule"/>
</dbReference>
<dbReference type="Proteomes" id="UP000886887">
    <property type="component" value="Unassembled WGS sequence"/>
</dbReference>
<dbReference type="AlphaFoldDB" id="A0A9D1CRL1"/>
<dbReference type="InterPro" id="IPR045090">
    <property type="entry name" value="Pept_M3A_M3B"/>
</dbReference>
<dbReference type="PANTHER" id="PTHR11804:SF84">
    <property type="entry name" value="SACCHAROLYSIN"/>
    <property type="match status" value="1"/>
</dbReference>
<dbReference type="Gene3D" id="1.20.140.70">
    <property type="entry name" value="Oligopeptidase f, N-terminal domain"/>
    <property type="match status" value="1"/>
</dbReference>
<keyword evidence="4 6" id="KW-0862">Zinc</keyword>
<comment type="function">
    <text evidence="6">Has oligopeptidase activity and degrades a variety of small bioactive peptides.</text>
</comment>
<keyword evidence="5 6" id="KW-0482">Metalloprotease</keyword>
<keyword evidence="1 6" id="KW-0645">Protease</keyword>
<dbReference type="PANTHER" id="PTHR11804">
    <property type="entry name" value="PROTEASE M3 THIMET OLIGOPEPTIDASE-RELATED"/>
    <property type="match status" value="1"/>
</dbReference>
<dbReference type="EC" id="3.4.24.-" evidence="6"/>
<dbReference type="GO" id="GO:0006518">
    <property type="term" value="P:peptide metabolic process"/>
    <property type="evidence" value="ECO:0007669"/>
    <property type="project" value="TreeGrafter"/>
</dbReference>
<dbReference type="SUPFAM" id="SSF55486">
    <property type="entry name" value="Metalloproteases ('zincins'), catalytic domain"/>
    <property type="match status" value="1"/>
</dbReference>
<comment type="similarity">
    <text evidence="6">Belongs to the peptidase M3B family.</text>
</comment>
<evidence type="ECO:0000256" key="5">
    <source>
        <dbReference type="ARBA" id="ARBA00023049"/>
    </source>
</evidence>
<dbReference type="Pfam" id="PF08439">
    <property type="entry name" value="Peptidase_M3_N"/>
    <property type="match status" value="1"/>
</dbReference>
<dbReference type="CDD" id="cd09608">
    <property type="entry name" value="M3B_PepF"/>
    <property type="match status" value="1"/>
</dbReference>
<comment type="caution">
    <text evidence="9">The sequence shown here is derived from an EMBL/GenBank/DDBJ whole genome shotgun (WGS) entry which is preliminary data.</text>
</comment>
<evidence type="ECO:0000256" key="2">
    <source>
        <dbReference type="ARBA" id="ARBA00022723"/>
    </source>
</evidence>
<feature type="domain" description="Peptidase M3A/M3B catalytic" evidence="7">
    <location>
        <begin position="205"/>
        <end position="587"/>
    </location>
</feature>
<dbReference type="Gene3D" id="1.10.1370.20">
    <property type="entry name" value="Oligoendopeptidase f, C-terminal domain"/>
    <property type="match status" value="1"/>
</dbReference>
<dbReference type="GO" id="GO:0006508">
    <property type="term" value="P:proteolysis"/>
    <property type="evidence" value="ECO:0007669"/>
    <property type="project" value="UniProtKB-KW"/>
</dbReference>
<proteinExistence type="inferred from homology"/>
<feature type="domain" description="Oligopeptidase F N-terminal" evidence="8">
    <location>
        <begin position="116"/>
        <end position="184"/>
    </location>
</feature>
<evidence type="ECO:0000259" key="7">
    <source>
        <dbReference type="Pfam" id="PF01432"/>
    </source>
</evidence>
<accession>A0A9D1CRL1</accession>
<evidence type="ECO:0000256" key="1">
    <source>
        <dbReference type="ARBA" id="ARBA00022670"/>
    </source>
</evidence>
<dbReference type="InterPro" id="IPR013647">
    <property type="entry name" value="OligopepF_N_dom"/>
</dbReference>
<dbReference type="EMBL" id="DVFJ01000038">
    <property type="protein sequence ID" value="HIQ72785.1"/>
    <property type="molecule type" value="Genomic_DNA"/>
</dbReference>
<organism evidence="9 10">
    <name type="scientific">Candidatus Onthenecus intestinigallinarum</name>
    <dbReference type="NCBI Taxonomy" id="2840875"/>
    <lineage>
        <taxon>Bacteria</taxon>
        <taxon>Bacillati</taxon>
        <taxon>Bacillota</taxon>
        <taxon>Clostridia</taxon>
        <taxon>Eubacteriales</taxon>
        <taxon>Candidatus Onthenecus</taxon>
    </lineage>
</organism>
<protein>
    <recommendedName>
        <fullName evidence="6">Oligopeptidase F</fullName>
        <ecNumber evidence="6">3.4.24.-</ecNumber>
    </recommendedName>
</protein>
<evidence type="ECO:0000313" key="10">
    <source>
        <dbReference type="Proteomes" id="UP000886887"/>
    </source>
</evidence>
<evidence type="ECO:0000259" key="8">
    <source>
        <dbReference type="Pfam" id="PF08439"/>
    </source>
</evidence>
<evidence type="ECO:0000256" key="3">
    <source>
        <dbReference type="ARBA" id="ARBA00022801"/>
    </source>
</evidence>
<dbReference type="Pfam" id="PF01432">
    <property type="entry name" value="Peptidase_M3"/>
    <property type="match status" value="1"/>
</dbReference>
<evidence type="ECO:0000313" key="9">
    <source>
        <dbReference type="EMBL" id="HIQ72785.1"/>
    </source>
</evidence>
<reference evidence="9" key="1">
    <citation type="submission" date="2020-10" db="EMBL/GenBank/DDBJ databases">
        <authorList>
            <person name="Gilroy R."/>
        </authorList>
    </citation>
    <scope>NUCLEOTIDE SEQUENCE</scope>
    <source>
        <strain evidence="9">ChiSxjej2B14-6234</strain>
    </source>
</reference>
<keyword evidence="2 6" id="KW-0479">Metal-binding</keyword>
<keyword evidence="3 6" id="KW-0378">Hydrolase</keyword>
<dbReference type="Gene3D" id="1.10.287.830">
    <property type="entry name" value="putative peptidase helix hairpin domain like"/>
    <property type="match status" value="1"/>
</dbReference>
<evidence type="ECO:0000256" key="6">
    <source>
        <dbReference type="RuleBase" id="RU368091"/>
    </source>
</evidence>
<dbReference type="NCBIfam" id="TIGR00181">
    <property type="entry name" value="pepF"/>
    <property type="match status" value="1"/>
</dbReference>
<dbReference type="InterPro" id="IPR001567">
    <property type="entry name" value="Pept_M3A_M3B_dom"/>
</dbReference>
<sequence>MEQTAARTRDQIEERFKWNLKDIYATNADWERDFEAAKAQSEAFARFAGRLGEGREVVLEALNAYFGMYLRMMRLYGYASMSCNGDNGDPTYQALQDRAATLYVQLSAGSAFLSPELLALPEQTLLDYAADPAFADYDVFLKELLRQKEHTLSTEMERLLAASQDMAGGVSNVYDMLADVDMRFGDVPDGRGGQIELTHASYRGLIESRDREARKAAFERMMGTYGSYGNTFAASYAGNVKKDLFYASARGFQTARAAALFPDDVPERVYDSLIEAIHAHVPGLARYVELRRKALKLDDVHMYDLYAPMVEGFDLDMPYDEGFALIEKALGVLGEDYVQVLRRAKAERWIDVYENRGKTSGAYSNGSVYDVHPYILTNYVGTLDSVFTLAHELGHTMHSYYSNETQPFAKSDYAIFVAEVASTVNEVLLLEYLREQYRDDPKAQAALCNHLLENFRTTVFRQTMFAEFEHKAHAMAEAGEALTRESLCAMYKGLNDLYYGQKGVVDELIANEWMRIPHFYNAFYVYKYATSFCVAVAVARRIREEGAPAVEAYRRFLGLGGSMPPIEELKTVGIDMSTPEPVESALRYFEETVDQMAAMQA</sequence>
<dbReference type="GO" id="GO:0004222">
    <property type="term" value="F:metalloendopeptidase activity"/>
    <property type="evidence" value="ECO:0007669"/>
    <property type="project" value="UniProtKB-UniRule"/>
</dbReference>
<dbReference type="InterPro" id="IPR042088">
    <property type="entry name" value="OligoPept_F_C"/>
</dbReference>
<name>A0A9D1CRL1_9FIRM</name>
<gene>
    <name evidence="9" type="primary">pepF</name>
    <name evidence="9" type="ORF">IAB73_11320</name>
</gene>
<reference evidence="9" key="2">
    <citation type="journal article" date="2021" name="PeerJ">
        <title>Extensive microbial diversity within the chicken gut microbiome revealed by metagenomics and culture.</title>
        <authorList>
            <person name="Gilroy R."/>
            <person name="Ravi A."/>
            <person name="Getino M."/>
            <person name="Pursley I."/>
            <person name="Horton D.L."/>
            <person name="Alikhan N.F."/>
            <person name="Baker D."/>
            <person name="Gharbi K."/>
            <person name="Hall N."/>
            <person name="Watson M."/>
            <person name="Adriaenssens E.M."/>
            <person name="Foster-Nyarko E."/>
            <person name="Jarju S."/>
            <person name="Secka A."/>
            <person name="Antonio M."/>
            <person name="Oren A."/>
            <person name="Chaudhuri R.R."/>
            <person name="La Ragione R."/>
            <person name="Hildebrand F."/>
            <person name="Pallen M.J."/>
        </authorList>
    </citation>
    <scope>NUCLEOTIDE SEQUENCE</scope>
    <source>
        <strain evidence="9">ChiSxjej2B14-6234</strain>
    </source>
</reference>